<evidence type="ECO:0000313" key="11">
    <source>
        <dbReference type="Proteomes" id="UP000887572"/>
    </source>
</evidence>
<dbReference type="GO" id="GO:0005615">
    <property type="term" value="C:extracellular space"/>
    <property type="evidence" value="ECO:0007669"/>
    <property type="project" value="TreeGrafter"/>
</dbReference>
<feature type="region of interest" description="Disordered" evidence="9">
    <location>
        <begin position="176"/>
        <end position="236"/>
    </location>
</feature>
<evidence type="ECO:0000256" key="7">
    <source>
        <dbReference type="PIRSR" id="PIRSR619791-2"/>
    </source>
</evidence>
<dbReference type="SMART" id="SM00254">
    <property type="entry name" value="ShKT"/>
    <property type="match status" value="1"/>
</dbReference>
<name>A0A914H318_GLORO</name>
<dbReference type="SUPFAM" id="SSF48113">
    <property type="entry name" value="Heme-dependent peroxidases"/>
    <property type="match status" value="1"/>
</dbReference>
<dbReference type="PRINTS" id="PR00457">
    <property type="entry name" value="ANPEROXIDASE"/>
</dbReference>
<feature type="binding site" description="axial binding residue" evidence="7">
    <location>
        <position position="599"/>
    </location>
    <ligand>
        <name>heme b</name>
        <dbReference type="ChEBI" id="CHEBI:60344"/>
    </ligand>
    <ligandPart>
        <name>Fe</name>
        <dbReference type="ChEBI" id="CHEBI:18248"/>
    </ligandPart>
</feature>
<dbReference type="Gene3D" id="1.10.640.10">
    <property type="entry name" value="Haem peroxidase domain superfamily, animal type"/>
    <property type="match status" value="1"/>
</dbReference>
<keyword evidence="7" id="KW-0408">Iron</keyword>
<proteinExistence type="predicted"/>
<feature type="disulfide bond" evidence="8">
    <location>
        <begin position="138"/>
        <end position="172"/>
    </location>
</feature>
<dbReference type="PROSITE" id="PS50292">
    <property type="entry name" value="PEROXIDASE_3"/>
    <property type="match status" value="1"/>
</dbReference>
<evidence type="ECO:0000256" key="2">
    <source>
        <dbReference type="ARBA" id="ARBA00012313"/>
    </source>
</evidence>
<dbReference type="PANTHER" id="PTHR11475:SF61">
    <property type="entry name" value="PEROXIDASE MLT-7"/>
    <property type="match status" value="1"/>
</dbReference>
<dbReference type="InterPro" id="IPR019791">
    <property type="entry name" value="Haem_peroxidase_animal"/>
</dbReference>
<evidence type="ECO:0000256" key="3">
    <source>
        <dbReference type="ARBA" id="ARBA00022559"/>
    </source>
</evidence>
<comment type="catalytic activity">
    <reaction evidence="1">
        <text>2 a phenolic donor + H2O2 = 2 a phenolic radical donor + 2 H2O</text>
        <dbReference type="Rhea" id="RHEA:56136"/>
        <dbReference type="ChEBI" id="CHEBI:15377"/>
        <dbReference type="ChEBI" id="CHEBI:16240"/>
        <dbReference type="ChEBI" id="CHEBI:139520"/>
        <dbReference type="ChEBI" id="CHEBI:139521"/>
        <dbReference type="EC" id="1.11.1.7"/>
    </reaction>
</comment>
<dbReference type="InterPro" id="IPR003582">
    <property type="entry name" value="ShKT_dom"/>
</dbReference>
<dbReference type="FunFam" id="1.10.640.10:FF:000007">
    <property type="entry name" value="Peroxidase mlt-7"/>
    <property type="match status" value="1"/>
</dbReference>
<evidence type="ECO:0000256" key="1">
    <source>
        <dbReference type="ARBA" id="ARBA00000189"/>
    </source>
</evidence>
<evidence type="ECO:0000256" key="9">
    <source>
        <dbReference type="SAM" id="MobiDB-lite"/>
    </source>
</evidence>
<keyword evidence="7" id="KW-0349">Heme</keyword>
<dbReference type="InterPro" id="IPR037120">
    <property type="entry name" value="Haem_peroxidase_sf_animal"/>
</dbReference>
<keyword evidence="11" id="KW-1185">Reference proteome</keyword>
<reference evidence="12" key="1">
    <citation type="submission" date="2022-11" db="UniProtKB">
        <authorList>
            <consortium name="WormBaseParasite"/>
        </authorList>
    </citation>
    <scope>IDENTIFICATION</scope>
</reference>
<organism evidence="11 12">
    <name type="scientific">Globodera rostochiensis</name>
    <name type="common">Golden nematode worm</name>
    <name type="synonym">Heterodera rostochiensis</name>
    <dbReference type="NCBI Taxonomy" id="31243"/>
    <lineage>
        <taxon>Eukaryota</taxon>
        <taxon>Metazoa</taxon>
        <taxon>Ecdysozoa</taxon>
        <taxon>Nematoda</taxon>
        <taxon>Chromadorea</taxon>
        <taxon>Rhabditida</taxon>
        <taxon>Tylenchina</taxon>
        <taxon>Tylenchomorpha</taxon>
        <taxon>Tylenchoidea</taxon>
        <taxon>Heteroderidae</taxon>
        <taxon>Heteroderinae</taxon>
        <taxon>Globodera</taxon>
    </lineage>
</organism>
<keyword evidence="4 7" id="KW-0479">Metal-binding</keyword>
<evidence type="ECO:0000256" key="6">
    <source>
        <dbReference type="ARBA" id="ARBA00023157"/>
    </source>
</evidence>
<evidence type="ECO:0000313" key="12">
    <source>
        <dbReference type="WBParaSite" id="Gr19_v10_g13404.t1"/>
    </source>
</evidence>
<dbReference type="PANTHER" id="PTHR11475">
    <property type="entry name" value="OXIDASE/PEROXIDASE"/>
    <property type="match status" value="1"/>
</dbReference>
<dbReference type="GO" id="GO:0020037">
    <property type="term" value="F:heme binding"/>
    <property type="evidence" value="ECO:0007669"/>
    <property type="project" value="InterPro"/>
</dbReference>
<dbReference type="GO" id="GO:0006979">
    <property type="term" value="P:response to oxidative stress"/>
    <property type="evidence" value="ECO:0007669"/>
    <property type="project" value="InterPro"/>
</dbReference>
<dbReference type="Proteomes" id="UP000887572">
    <property type="component" value="Unplaced"/>
</dbReference>
<evidence type="ECO:0000259" key="10">
    <source>
        <dbReference type="PROSITE" id="PS51670"/>
    </source>
</evidence>
<evidence type="ECO:0000256" key="4">
    <source>
        <dbReference type="ARBA" id="ARBA00022723"/>
    </source>
</evidence>
<dbReference type="Pfam" id="PF01549">
    <property type="entry name" value="ShK"/>
    <property type="match status" value="1"/>
</dbReference>
<accession>A0A914H318</accession>
<dbReference type="PROSITE" id="PS51670">
    <property type="entry name" value="SHKT"/>
    <property type="match status" value="1"/>
</dbReference>
<feature type="compositionally biased region" description="Low complexity" evidence="9">
    <location>
        <begin position="201"/>
        <end position="216"/>
    </location>
</feature>
<feature type="compositionally biased region" description="Pro residues" evidence="9">
    <location>
        <begin position="178"/>
        <end position="200"/>
    </location>
</feature>
<protein>
    <recommendedName>
        <fullName evidence="2">peroxidase</fullName>
        <ecNumber evidence="2">1.11.1.7</ecNumber>
    </recommendedName>
</protein>
<evidence type="ECO:0000256" key="5">
    <source>
        <dbReference type="ARBA" id="ARBA00022729"/>
    </source>
</evidence>
<keyword evidence="3" id="KW-0575">Peroxidase</keyword>
<dbReference type="Pfam" id="PF03098">
    <property type="entry name" value="An_peroxidase"/>
    <property type="match status" value="1"/>
</dbReference>
<dbReference type="CDD" id="cd09823">
    <property type="entry name" value="peroxinectin_like"/>
    <property type="match status" value="1"/>
</dbReference>
<keyword evidence="3" id="KW-0560">Oxidoreductase</keyword>
<sequence length="830" mass="91308">MYRPAGTFFEAETGKERVSRVLTLSFICACHFSLKKSDHLHFLTANGTTNQKKKRNWGLIRRKRQTALMVAKRTFSSDDTGQSRRFGFNSSLSRRRRRTNAPELLLAVFAVAFALLDVCNAQLASPTTRNFRCFSNGCCDQHEWCRFWASIGECQSNADWMALNCQLACSTCSRPNFPSAPPPRPPPPPAPAPAPAPAPIRPFSAEMTTTMATTQQPRTSAERKNTGPIAGSCDEISRNPSTAADQLIKSGLLNPIEDSSRQSLSLDDITRAVSSGCVPETSTGDCSRSLCYHLSFRSMDGVCNNLRRPVLGASFRPYLRHLPSEYANGFSEPAGARRPTAREASRQLLASAQVVSHDQINSILMQWGQFISHDMARTTLQPTVTCVTCDPIPSKCVPVPISDQDTNSMFRQKGCLKISRSAPVCGTGVPGKPREQLNENTAFVDGSQIYGSSSKDLFKFRDGRTGFLKLSRFNNMMVLPFDDSRCASLSTCTASFVAGDIRANLFLGLSSMHIIFAREHNRVARSFQSMNSGWSGDRLFQEARKIVGAEIQAILYKEFLPRVLGSTFDRLIGPYNGYDSNVDPSVANEFTTAAYRFGHGMILEQYSRLAENGPISAGPFPFGEGVFKSQKLLFEGGIDPVLRGLWSTAVKRPHRMTPAITERLFSTTDLGSLNIMRGRDHGIPSYNKLRRFCGLNSVSSFDGLSDHITDPSVRSILSSNYASPDDIDLYVGGMVEDPVVGGLVGPTIACIIGDQFKRSRDGDRFYFENPGVFTDAQVAELKKTSLSRVLCDNGDRITEVPSQAFLLPFAGGTSSCASVVHLDLTKWREQ</sequence>
<dbReference type="InterPro" id="IPR010255">
    <property type="entry name" value="Haem_peroxidase_sf"/>
</dbReference>
<dbReference type="GO" id="GO:0140825">
    <property type="term" value="F:lactoperoxidase activity"/>
    <property type="evidence" value="ECO:0007669"/>
    <property type="project" value="UniProtKB-EC"/>
</dbReference>
<feature type="domain" description="ShKT" evidence="10">
    <location>
        <begin position="138"/>
        <end position="172"/>
    </location>
</feature>
<dbReference type="WBParaSite" id="Gr19_v10_g13404.t1">
    <property type="protein sequence ID" value="Gr19_v10_g13404.t1"/>
    <property type="gene ID" value="Gr19_v10_g13404"/>
</dbReference>
<dbReference type="EC" id="1.11.1.7" evidence="2"/>
<dbReference type="GO" id="GO:0046872">
    <property type="term" value="F:metal ion binding"/>
    <property type="evidence" value="ECO:0007669"/>
    <property type="project" value="UniProtKB-KW"/>
</dbReference>
<comment type="caution">
    <text evidence="8">Lacks conserved residue(s) required for the propagation of feature annotation.</text>
</comment>
<dbReference type="AlphaFoldDB" id="A0A914H318"/>
<evidence type="ECO:0000256" key="8">
    <source>
        <dbReference type="PROSITE-ProRule" id="PRU01005"/>
    </source>
</evidence>
<keyword evidence="6 8" id="KW-1015">Disulfide bond</keyword>
<keyword evidence="5" id="KW-0732">Signal</keyword>